<comment type="caution">
    <text evidence="12">Lacks conserved residue(s) required for the propagation of feature annotation.</text>
</comment>
<keyword evidence="6 12" id="KW-0479">Metal-binding</keyword>
<dbReference type="InterPro" id="IPR017459">
    <property type="entry name" value="Glycosyl_Trfase_fam3_N_dom"/>
</dbReference>
<protein>
    <recommendedName>
        <fullName evidence="12">Anthranilate phosphoribosyltransferase</fullName>
        <ecNumber evidence="12">2.4.2.18</ecNumber>
    </recommendedName>
</protein>
<comment type="similarity">
    <text evidence="11">In the C-terminal section; belongs to the anthranilate phosphoribosyltransferase family.</text>
</comment>
<proteinExistence type="inferred from homology"/>
<dbReference type="Gene3D" id="1.20.970.10">
    <property type="entry name" value="Transferase, Pyrimidine Nucleoside Phosphorylase, Chain C"/>
    <property type="match status" value="1"/>
</dbReference>
<feature type="binding site" evidence="12">
    <location>
        <position position="89"/>
    </location>
    <ligand>
        <name>5-phospho-alpha-D-ribose 1-diphosphate</name>
        <dbReference type="ChEBI" id="CHEBI:58017"/>
    </ligand>
</feature>
<dbReference type="RefSeq" id="WP_002683686.1">
    <property type="nucleotide sequence ID" value="NZ_JH600070.1"/>
</dbReference>
<keyword evidence="7 12" id="KW-0822">Tryptophan biosynthesis</keyword>
<evidence type="ECO:0000256" key="3">
    <source>
        <dbReference type="ARBA" id="ARBA00022605"/>
    </source>
</evidence>
<dbReference type="PANTHER" id="PTHR43285:SF2">
    <property type="entry name" value="ANTHRANILATE PHOSPHORIBOSYLTRANSFERASE"/>
    <property type="match status" value="1"/>
</dbReference>
<dbReference type="SUPFAM" id="SSF47648">
    <property type="entry name" value="Nucleoside phosphorylase/phosphoribosyltransferase N-terminal domain"/>
    <property type="match status" value="1"/>
</dbReference>
<evidence type="ECO:0000256" key="5">
    <source>
        <dbReference type="ARBA" id="ARBA00022679"/>
    </source>
</evidence>
<dbReference type="UniPathway" id="UPA00035">
    <property type="reaction ID" value="UER00041"/>
</dbReference>
<keyword evidence="16" id="KW-1185">Reference proteome</keyword>
<keyword evidence="5 12" id="KW-0808">Transferase</keyword>
<feature type="binding site" evidence="12">
    <location>
        <begin position="91"/>
        <end position="94"/>
    </location>
    <ligand>
        <name>5-phospho-alpha-D-ribose 1-diphosphate</name>
        <dbReference type="ChEBI" id="CHEBI:58017"/>
    </ligand>
</feature>
<feature type="binding site" evidence="12">
    <location>
        <position position="226"/>
    </location>
    <ligand>
        <name>Mg(2+)</name>
        <dbReference type="ChEBI" id="CHEBI:18420"/>
        <label>2</label>
    </ligand>
</feature>
<feature type="binding site" evidence="12">
    <location>
        <position position="93"/>
    </location>
    <ligand>
        <name>Mg(2+)</name>
        <dbReference type="ChEBI" id="CHEBI:18420"/>
        <label>1</label>
    </ligand>
</feature>
<dbReference type="GO" id="GO:0000287">
    <property type="term" value="F:magnesium ion binding"/>
    <property type="evidence" value="ECO:0007669"/>
    <property type="project" value="UniProtKB-UniRule"/>
</dbReference>
<evidence type="ECO:0000256" key="8">
    <source>
        <dbReference type="ARBA" id="ARBA00022842"/>
    </source>
</evidence>
<dbReference type="InterPro" id="IPR005940">
    <property type="entry name" value="Anthranilate_Pribosyl_Tfrase"/>
</dbReference>
<evidence type="ECO:0000256" key="6">
    <source>
        <dbReference type="ARBA" id="ARBA00022723"/>
    </source>
</evidence>
<evidence type="ECO:0000313" key="15">
    <source>
        <dbReference type="EMBL" id="EIJ41608.1"/>
    </source>
</evidence>
<feature type="domain" description="Glycosyl transferase family 3" evidence="13">
    <location>
        <begin position="75"/>
        <end position="324"/>
    </location>
</feature>
<evidence type="ECO:0000256" key="7">
    <source>
        <dbReference type="ARBA" id="ARBA00022822"/>
    </source>
</evidence>
<evidence type="ECO:0000259" key="13">
    <source>
        <dbReference type="Pfam" id="PF00591"/>
    </source>
</evidence>
<comment type="similarity">
    <text evidence="12">Belongs to the anthranilate phosphoribosyltransferase family.</text>
</comment>
<evidence type="ECO:0000256" key="1">
    <source>
        <dbReference type="ARBA" id="ARBA00004907"/>
    </source>
</evidence>
<evidence type="ECO:0000256" key="12">
    <source>
        <dbReference type="HAMAP-Rule" id="MF_00211"/>
    </source>
</evidence>
<dbReference type="InterPro" id="IPR000312">
    <property type="entry name" value="Glycosyl_Trfase_fam3"/>
</dbReference>
<feature type="binding site" evidence="12">
    <location>
        <position position="81"/>
    </location>
    <ligand>
        <name>anthranilate</name>
        <dbReference type="ChEBI" id="CHEBI:16567"/>
        <label>1</label>
    </ligand>
</feature>
<dbReference type="SUPFAM" id="SSF52418">
    <property type="entry name" value="Nucleoside phosphorylase/phosphoribosyltransferase catalytic domain"/>
    <property type="match status" value="1"/>
</dbReference>
<dbReference type="HOGENOM" id="CLU_034315_2_1_6"/>
<evidence type="ECO:0000256" key="4">
    <source>
        <dbReference type="ARBA" id="ARBA00022676"/>
    </source>
</evidence>
<comment type="catalytic activity">
    <reaction evidence="10 12">
        <text>N-(5-phospho-beta-D-ribosyl)anthranilate + diphosphate = 5-phospho-alpha-D-ribose 1-diphosphate + anthranilate</text>
        <dbReference type="Rhea" id="RHEA:11768"/>
        <dbReference type="ChEBI" id="CHEBI:16567"/>
        <dbReference type="ChEBI" id="CHEBI:18277"/>
        <dbReference type="ChEBI" id="CHEBI:33019"/>
        <dbReference type="ChEBI" id="CHEBI:58017"/>
        <dbReference type="EC" id="2.4.2.18"/>
    </reaction>
</comment>
<feature type="binding site" evidence="12">
    <location>
        <position position="121"/>
    </location>
    <ligand>
        <name>5-phospho-alpha-D-ribose 1-diphosphate</name>
        <dbReference type="ChEBI" id="CHEBI:58017"/>
    </ligand>
</feature>
<dbReference type="HAMAP" id="MF_00211">
    <property type="entry name" value="TrpD"/>
    <property type="match status" value="1"/>
</dbReference>
<evidence type="ECO:0000256" key="11">
    <source>
        <dbReference type="ARBA" id="ARBA00061188"/>
    </source>
</evidence>
<dbReference type="FunFam" id="3.40.1030.10:FF:000002">
    <property type="entry name" value="Anthranilate phosphoribosyltransferase"/>
    <property type="match status" value="1"/>
</dbReference>
<dbReference type="EC" id="2.4.2.18" evidence="12"/>
<comment type="function">
    <text evidence="12">Catalyzes the transfer of the phosphoribosyl group of 5-phosphorylribose-1-pyrophosphate (PRPP) to anthranilate to yield N-(5'-phosphoribosyl)-anthranilate (PRA).</text>
</comment>
<feature type="binding site" evidence="12">
    <location>
        <position position="81"/>
    </location>
    <ligand>
        <name>5-phospho-alpha-D-ribose 1-diphosphate</name>
        <dbReference type="ChEBI" id="CHEBI:58017"/>
    </ligand>
</feature>
<feature type="binding site" evidence="12">
    <location>
        <position position="227"/>
    </location>
    <ligand>
        <name>Mg(2+)</name>
        <dbReference type="ChEBI" id="CHEBI:18420"/>
        <label>2</label>
    </ligand>
</feature>
<feature type="binding site" evidence="12">
    <location>
        <position position="227"/>
    </location>
    <ligand>
        <name>Mg(2+)</name>
        <dbReference type="ChEBI" id="CHEBI:18420"/>
        <label>1</label>
    </ligand>
</feature>
<dbReference type="InterPro" id="IPR035902">
    <property type="entry name" value="Nuc_phospho_transferase"/>
</dbReference>
<dbReference type="GO" id="GO:0000162">
    <property type="term" value="P:L-tryptophan biosynthetic process"/>
    <property type="evidence" value="ECO:0007669"/>
    <property type="project" value="UniProtKB-UniRule"/>
</dbReference>
<dbReference type="Proteomes" id="UP000005744">
    <property type="component" value="Unassembled WGS sequence"/>
</dbReference>
<evidence type="ECO:0000259" key="14">
    <source>
        <dbReference type="Pfam" id="PF02885"/>
    </source>
</evidence>
<keyword evidence="3 12" id="KW-0028">Amino-acid biosynthesis</keyword>
<feature type="binding site" evidence="12">
    <location>
        <position position="112"/>
    </location>
    <ligand>
        <name>anthranilate</name>
        <dbReference type="ChEBI" id="CHEBI:16567"/>
        <label>1</label>
    </ligand>
</feature>
<dbReference type="FunFam" id="1.20.970.10:FF:000006">
    <property type="entry name" value="Anthranilate phosphoribosyltransferase"/>
    <property type="match status" value="1"/>
</dbReference>
<feature type="domain" description="Glycosyl transferase family 3 N-terminal" evidence="14">
    <location>
        <begin position="5"/>
        <end position="66"/>
    </location>
</feature>
<dbReference type="OrthoDB" id="9806430at2"/>
<evidence type="ECO:0000313" key="16">
    <source>
        <dbReference type="Proteomes" id="UP000005744"/>
    </source>
</evidence>
<feature type="binding site" evidence="12">
    <location>
        <begin position="84"/>
        <end position="85"/>
    </location>
    <ligand>
        <name>5-phospho-alpha-D-ribose 1-diphosphate</name>
        <dbReference type="ChEBI" id="CHEBI:58017"/>
    </ligand>
</feature>
<evidence type="ECO:0000256" key="10">
    <source>
        <dbReference type="ARBA" id="ARBA00052328"/>
    </source>
</evidence>
<comment type="cofactor">
    <cofactor evidence="12">
        <name>Mg(2+)</name>
        <dbReference type="ChEBI" id="CHEBI:18420"/>
    </cofactor>
    <text evidence="12">Binds 2 magnesium ions per monomer.</text>
</comment>
<dbReference type="Gene3D" id="3.40.1030.10">
    <property type="entry name" value="Nucleoside phosphorylase/phosphoribosyltransferase catalytic domain"/>
    <property type="match status" value="1"/>
</dbReference>
<dbReference type="NCBIfam" id="TIGR01245">
    <property type="entry name" value="trpD"/>
    <property type="match status" value="1"/>
</dbReference>
<dbReference type="STRING" id="395493.BegalDRAFT_0696"/>
<gene>
    <name evidence="12" type="primary">trpD</name>
    <name evidence="15" type="ORF">BegalDRAFT_0696</name>
</gene>
<keyword evidence="8 12" id="KW-0460">Magnesium</keyword>
<evidence type="ECO:0000256" key="9">
    <source>
        <dbReference type="ARBA" id="ARBA00023141"/>
    </source>
</evidence>
<comment type="pathway">
    <text evidence="1 12">Amino-acid biosynthesis; L-tryptophan biosynthesis; L-tryptophan from chorismate: step 2/5.</text>
</comment>
<dbReference type="InterPro" id="IPR036320">
    <property type="entry name" value="Glycosyl_Trfase_fam3_N_dom_sf"/>
</dbReference>
<keyword evidence="4 12" id="KW-0328">Glycosyltransferase</keyword>
<feature type="binding site" evidence="12">
    <location>
        <begin position="109"/>
        <end position="117"/>
    </location>
    <ligand>
        <name>5-phospho-alpha-D-ribose 1-diphosphate</name>
        <dbReference type="ChEBI" id="CHEBI:58017"/>
    </ligand>
</feature>
<dbReference type="GO" id="GO:0004048">
    <property type="term" value="F:anthranilate phosphoribosyltransferase activity"/>
    <property type="evidence" value="ECO:0007669"/>
    <property type="project" value="UniProtKB-UniRule"/>
</dbReference>
<feature type="binding site" evidence="12">
    <location>
        <position position="167"/>
    </location>
    <ligand>
        <name>anthranilate</name>
        <dbReference type="ChEBI" id="CHEBI:16567"/>
        <label>2</label>
    </ligand>
</feature>
<reference evidence="15 16" key="1">
    <citation type="submission" date="2011-11" db="EMBL/GenBank/DDBJ databases">
        <title>Improved High-Quality Draft sequence of Beggiatoa alba B18lD.</title>
        <authorList>
            <consortium name="US DOE Joint Genome Institute"/>
            <person name="Lucas S."/>
            <person name="Han J."/>
            <person name="Lapidus A."/>
            <person name="Cheng J.-F."/>
            <person name="Goodwin L."/>
            <person name="Pitluck S."/>
            <person name="Peters L."/>
            <person name="Mikhailova N."/>
            <person name="Held B."/>
            <person name="Detter J.C."/>
            <person name="Han C."/>
            <person name="Tapia R."/>
            <person name="Land M."/>
            <person name="Hauser L."/>
            <person name="Kyrpides N."/>
            <person name="Ivanova N."/>
            <person name="Pagani I."/>
            <person name="Samuel K."/>
            <person name="Teske A."/>
            <person name="Mueller J."/>
            <person name="Woyke T."/>
        </authorList>
    </citation>
    <scope>NUCLEOTIDE SEQUENCE [LARGE SCALE GENOMIC DNA]</scope>
    <source>
        <strain evidence="15 16">B18LD</strain>
    </source>
</reference>
<dbReference type="eggNOG" id="COG0547">
    <property type="taxonomic scope" value="Bacteria"/>
</dbReference>
<dbReference type="GO" id="GO:0005829">
    <property type="term" value="C:cytosol"/>
    <property type="evidence" value="ECO:0007669"/>
    <property type="project" value="TreeGrafter"/>
</dbReference>
<evidence type="ECO:0000256" key="2">
    <source>
        <dbReference type="ARBA" id="ARBA00011738"/>
    </source>
</evidence>
<dbReference type="Pfam" id="PF02885">
    <property type="entry name" value="Glycos_trans_3N"/>
    <property type="match status" value="1"/>
</dbReference>
<accession>I3CDB5</accession>
<dbReference type="Pfam" id="PF00591">
    <property type="entry name" value="Glycos_transf_3"/>
    <property type="match status" value="1"/>
</dbReference>
<comment type="subunit">
    <text evidence="2 12">Homodimer.</text>
</comment>
<dbReference type="AlphaFoldDB" id="I3CDB5"/>
<dbReference type="PANTHER" id="PTHR43285">
    <property type="entry name" value="ANTHRANILATE PHOSPHORIBOSYLTRANSFERASE"/>
    <property type="match status" value="1"/>
</dbReference>
<name>I3CDB5_9GAMM</name>
<dbReference type="EMBL" id="JH600070">
    <property type="protein sequence ID" value="EIJ41608.1"/>
    <property type="molecule type" value="Genomic_DNA"/>
</dbReference>
<keyword evidence="9 12" id="KW-0057">Aromatic amino acid biosynthesis</keyword>
<organism evidence="15 16">
    <name type="scientific">Beggiatoa alba B18LD</name>
    <dbReference type="NCBI Taxonomy" id="395493"/>
    <lineage>
        <taxon>Bacteria</taxon>
        <taxon>Pseudomonadati</taxon>
        <taxon>Pseudomonadota</taxon>
        <taxon>Gammaproteobacteria</taxon>
        <taxon>Thiotrichales</taxon>
        <taxon>Thiotrichaceae</taxon>
        <taxon>Beggiatoa</taxon>
    </lineage>
</organism>
<sequence>MDIKTALKAIIEKQDLSREEMLSVMTEIMTGQATPAQIGGFLIGLRMKGETVEEITAATQVMRDLAIPVKVDVPNLVDIVGTGGDGQSTFNISTTSAFVVAAAGAHVAKHGNRSVSSRSGSADILEALGVKLDLTPEQIADCVEKIGVGFMFAPQHHTAMKHAIVPRREMAVRTIFNLLGPMTNPAKAPNQLLGVYSRDWLEPVAEVLKRLGSRHVLVVHSADGLDEISVAAPTYVAELKDGNIRSYTIEPELFGIQTAPLSTIQVNSVAESLTLVNRVLDNQTSPARDVVLLNAGATLYVSGMASDIMQGIAKAREVLANGSAKQKLAMLIQHSNHFKQPA</sequence>